<name>A0ABW2YWR5_9SPHI</name>
<dbReference type="EMBL" id="JBHTHU010000006">
    <property type="protein sequence ID" value="MFD0750812.1"/>
    <property type="molecule type" value="Genomic_DNA"/>
</dbReference>
<dbReference type="InterPro" id="IPR006626">
    <property type="entry name" value="PbH1"/>
</dbReference>
<protein>
    <submittedName>
        <fullName evidence="2">Right-handed parallel beta-helix repeat-containing protein</fullName>
    </submittedName>
</protein>
<dbReference type="NCBIfam" id="TIGR03804">
    <property type="entry name" value="para_beta_helix"/>
    <property type="match status" value="1"/>
</dbReference>
<comment type="caution">
    <text evidence="2">The sequence shown here is derived from an EMBL/GenBank/DDBJ whole genome shotgun (WGS) entry which is preliminary data.</text>
</comment>
<dbReference type="Gene3D" id="2.160.20.10">
    <property type="entry name" value="Single-stranded right-handed beta-helix, Pectin lyase-like"/>
    <property type="match status" value="1"/>
</dbReference>
<proteinExistence type="predicted"/>
<reference evidence="3" key="1">
    <citation type="journal article" date="2019" name="Int. J. Syst. Evol. Microbiol.">
        <title>The Global Catalogue of Microorganisms (GCM) 10K type strain sequencing project: providing services to taxonomists for standard genome sequencing and annotation.</title>
        <authorList>
            <consortium name="The Broad Institute Genomics Platform"/>
            <consortium name="The Broad Institute Genome Sequencing Center for Infectious Disease"/>
            <person name="Wu L."/>
            <person name="Ma J."/>
        </authorList>
    </citation>
    <scope>NUCLEOTIDE SEQUENCE [LARGE SCALE GENOMIC DNA]</scope>
    <source>
        <strain evidence="3">CCUG 63418</strain>
    </source>
</reference>
<accession>A0ABW2YWR5</accession>
<dbReference type="SMART" id="SM00710">
    <property type="entry name" value="PbH1"/>
    <property type="match status" value="7"/>
</dbReference>
<dbReference type="RefSeq" id="WP_377100409.1">
    <property type="nucleotide sequence ID" value="NZ_JBHTHU010000006.1"/>
</dbReference>
<dbReference type="Proteomes" id="UP001596958">
    <property type="component" value="Unassembled WGS sequence"/>
</dbReference>
<dbReference type="InterPro" id="IPR022441">
    <property type="entry name" value="Para_beta_helix_rpt-2"/>
</dbReference>
<keyword evidence="3" id="KW-1185">Reference proteome</keyword>
<dbReference type="Pfam" id="PF13229">
    <property type="entry name" value="Beta_helix"/>
    <property type="match status" value="1"/>
</dbReference>
<evidence type="ECO:0000259" key="1">
    <source>
        <dbReference type="Pfam" id="PF13229"/>
    </source>
</evidence>
<dbReference type="PROSITE" id="PS51257">
    <property type="entry name" value="PROKAR_LIPOPROTEIN"/>
    <property type="match status" value="1"/>
</dbReference>
<gene>
    <name evidence="2" type="ORF">ACFQZS_11720</name>
</gene>
<evidence type="ECO:0000313" key="2">
    <source>
        <dbReference type="EMBL" id="MFD0750812.1"/>
    </source>
</evidence>
<dbReference type="InterPro" id="IPR011050">
    <property type="entry name" value="Pectin_lyase_fold/virulence"/>
</dbReference>
<dbReference type="SUPFAM" id="SSF51126">
    <property type="entry name" value="Pectin lyase-like"/>
    <property type="match status" value="1"/>
</dbReference>
<organism evidence="2 3">
    <name type="scientific">Mucilaginibacter calamicampi</name>
    <dbReference type="NCBI Taxonomy" id="1302352"/>
    <lineage>
        <taxon>Bacteria</taxon>
        <taxon>Pseudomonadati</taxon>
        <taxon>Bacteroidota</taxon>
        <taxon>Sphingobacteriia</taxon>
        <taxon>Sphingobacteriales</taxon>
        <taxon>Sphingobacteriaceae</taxon>
        <taxon>Mucilaginibacter</taxon>
    </lineage>
</organism>
<feature type="domain" description="Right handed beta helix" evidence="1">
    <location>
        <begin position="34"/>
        <end position="200"/>
    </location>
</feature>
<sequence>MIKGKKKLLAFGALIFVACYFITRPLIAEDKGLEFENLHDTTISNISIQNIKQPCLKFSNCSNITIKKCTLSNSTDVAIFLYKCRNVTIENCYITNVSTGVYALESQGIKIINNTVLNVNGPFPRGQMVQFDEVSGAGNRVLNNKCENIIGRSFAEDAISMYKSSGTPSDPILISGNLIKGGGPSITGGGIMLGDNGGEYIIATNNVLVNPGQYGMAISGGKHIQITNNKIYSKRQSFTNVGLYVWNQNPLACGDNTVSGNYVNWTNSKGAAHDEWNNGNCGVVTGWDTNVWRASIDSTLIENNFMLNKF</sequence>
<evidence type="ECO:0000313" key="3">
    <source>
        <dbReference type="Proteomes" id="UP001596958"/>
    </source>
</evidence>
<dbReference type="InterPro" id="IPR012334">
    <property type="entry name" value="Pectin_lyas_fold"/>
</dbReference>
<dbReference type="InterPro" id="IPR039448">
    <property type="entry name" value="Beta_helix"/>
</dbReference>